<evidence type="ECO:0000256" key="2">
    <source>
        <dbReference type="ARBA" id="ARBA00022670"/>
    </source>
</evidence>
<protein>
    <recommendedName>
        <fullName evidence="6">Ubiquitin-like protease family profile domain-containing protein</fullName>
    </recommendedName>
</protein>
<feature type="compositionally biased region" description="Polar residues" evidence="5">
    <location>
        <begin position="552"/>
        <end position="572"/>
    </location>
</feature>
<evidence type="ECO:0000256" key="4">
    <source>
        <dbReference type="ARBA" id="ARBA00022807"/>
    </source>
</evidence>
<dbReference type="SUPFAM" id="SSF54001">
    <property type="entry name" value="Cysteine proteinases"/>
    <property type="match status" value="1"/>
</dbReference>
<feature type="compositionally biased region" description="Polar residues" evidence="5">
    <location>
        <begin position="268"/>
        <end position="279"/>
    </location>
</feature>
<dbReference type="InterPro" id="IPR038765">
    <property type="entry name" value="Papain-like_cys_pep_sf"/>
</dbReference>
<dbReference type="GO" id="GO:0006508">
    <property type="term" value="P:proteolysis"/>
    <property type="evidence" value="ECO:0007669"/>
    <property type="project" value="UniProtKB-KW"/>
</dbReference>
<dbReference type="AlphaFoldDB" id="A0A8K0W0R7"/>
<evidence type="ECO:0000313" key="8">
    <source>
        <dbReference type="Proteomes" id="UP000813461"/>
    </source>
</evidence>
<comment type="caution">
    <text evidence="7">The sequence shown here is derived from an EMBL/GenBank/DDBJ whole genome shotgun (WGS) entry which is preliminary data.</text>
</comment>
<sequence length="872" mass="95896">MSKRAHESAFPYILPGGKLVFVHGSDDPQPQVQPISPSSPRALFVPGSWPLEQDYAVEEHAPADRPDAPISNSILYTVGKWALTTTIKLAFALPSRLANRYFKRQQIIVQPIARADGARKKRIIDAGLVDAPYTPTPSHTIRRRVGRGRSTYGPRSQVSRAPDVVPSHNATQPQDVNQSPNIIQSCDTIQPQDLLQASSDIRQLSTTHMASPILVSSPVQNAAYDNDVDMDDSIDWSWTNADSGTPLIGSPTMPAASPTEAAASPGTLDSSPIKSTASPVKTAALPKEPAASPIKTTAPEVTAAATPPSTMSQHARKITSTFSNIPDPIISPDSHFKILQRSSIAPIRKNLIRNQLTRLNERLVYQIASSADHTVPNPKPNTRQEPSELQKIIMKANALRAKVTAVAQNAQEANDQYKARAEARLNSFSARPTSNNHHDPWNTVPTVDQELSELSDAPSFVFEEADEDADGEDVDGPEISLYSPAPPTTVESKVRFSSHATLRPFYNDARVSDFMEETLLSVATSPVKPSERVARESATVTREADSSDQESTKSSPGRSNGSPAQSASTETIGFTGVPDSTWDASEDSILESEPSRELLDDIHQGMHQVTLGPTPTPSPPPAVKDLVSPLSAEERDVLDAVIKKTQNGLRADEEIIEYKLRVHDMRTLLPKDFQGDPRAWLNDTIVNEYLSILVSHEKKKAGYAWKKGGKPPPIHAFSSYFFSTLMSGSKGVDRWAAKVNLDGAKYLECDLILYPICYRGHWRLLAVKPKERLIEYLDSMKMPSDIFLEPFLLYLGRNLGDACKPEEWKYIKKQRSVQQINDKDCGVFTILNALTLIRDDDYSRVLPNDGMLEARERIAVTLLKGSVTTEFD</sequence>
<feature type="domain" description="Ubiquitin-like protease family profile" evidence="6">
    <location>
        <begin position="658"/>
        <end position="836"/>
    </location>
</feature>
<dbReference type="GO" id="GO:0016926">
    <property type="term" value="P:protein desumoylation"/>
    <property type="evidence" value="ECO:0007669"/>
    <property type="project" value="TreeGrafter"/>
</dbReference>
<accession>A0A8K0W0R7</accession>
<evidence type="ECO:0000256" key="1">
    <source>
        <dbReference type="ARBA" id="ARBA00005234"/>
    </source>
</evidence>
<keyword evidence="2" id="KW-0645">Protease</keyword>
<feature type="region of interest" description="Disordered" evidence="5">
    <location>
        <begin position="523"/>
        <end position="591"/>
    </location>
</feature>
<dbReference type="GO" id="GO:0016929">
    <property type="term" value="F:deSUMOylase activity"/>
    <property type="evidence" value="ECO:0007669"/>
    <property type="project" value="TreeGrafter"/>
</dbReference>
<keyword evidence="8" id="KW-1185">Reference proteome</keyword>
<feature type="compositionally biased region" description="Low complexity" evidence="5">
    <location>
        <begin position="296"/>
        <end position="308"/>
    </location>
</feature>
<dbReference type="PANTHER" id="PTHR12606">
    <property type="entry name" value="SENTRIN/SUMO-SPECIFIC PROTEASE"/>
    <property type="match status" value="1"/>
</dbReference>
<feature type="region of interest" description="Disordered" evidence="5">
    <location>
        <begin position="241"/>
        <end position="315"/>
    </location>
</feature>
<evidence type="ECO:0000313" key="7">
    <source>
        <dbReference type="EMBL" id="KAH7089005.1"/>
    </source>
</evidence>
<gene>
    <name evidence="7" type="ORF">FB567DRAFT_522791</name>
</gene>
<keyword evidence="3" id="KW-0378">Hydrolase</keyword>
<name>A0A8K0W0R7_9PLEO</name>
<evidence type="ECO:0000256" key="3">
    <source>
        <dbReference type="ARBA" id="ARBA00022801"/>
    </source>
</evidence>
<dbReference type="PANTHER" id="PTHR12606:SF141">
    <property type="entry name" value="GH15225P-RELATED"/>
    <property type="match status" value="1"/>
</dbReference>
<evidence type="ECO:0000256" key="5">
    <source>
        <dbReference type="SAM" id="MobiDB-lite"/>
    </source>
</evidence>
<comment type="similarity">
    <text evidence="1">Belongs to the peptidase C48 family.</text>
</comment>
<keyword evidence="4" id="KW-0788">Thiol protease</keyword>
<feature type="region of interest" description="Disordered" evidence="5">
    <location>
        <begin position="607"/>
        <end position="627"/>
    </location>
</feature>
<feature type="compositionally biased region" description="Low complexity" evidence="5">
    <location>
        <begin position="250"/>
        <end position="267"/>
    </location>
</feature>
<evidence type="ECO:0000259" key="6">
    <source>
        <dbReference type="PROSITE" id="PS50600"/>
    </source>
</evidence>
<reference evidence="7" key="1">
    <citation type="journal article" date="2021" name="Nat. Commun.">
        <title>Genetic determinants of endophytism in the Arabidopsis root mycobiome.</title>
        <authorList>
            <person name="Mesny F."/>
            <person name="Miyauchi S."/>
            <person name="Thiergart T."/>
            <person name="Pickel B."/>
            <person name="Atanasova L."/>
            <person name="Karlsson M."/>
            <person name="Huettel B."/>
            <person name="Barry K.W."/>
            <person name="Haridas S."/>
            <person name="Chen C."/>
            <person name="Bauer D."/>
            <person name="Andreopoulos W."/>
            <person name="Pangilinan J."/>
            <person name="LaButti K."/>
            <person name="Riley R."/>
            <person name="Lipzen A."/>
            <person name="Clum A."/>
            <person name="Drula E."/>
            <person name="Henrissat B."/>
            <person name="Kohler A."/>
            <person name="Grigoriev I.V."/>
            <person name="Martin F.M."/>
            <person name="Hacquard S."/>
        </authorList>
    </citation>
    <scope>NUCLEOTIDE SEQUENCE</scope>
    <source>
        <strain evidence="7">MPI-SDFR-AT-0120</strain>
    </source>
</reference>
<dbReference type="PROSITE" id="PS50600">
    <property type="entry name" value="ULP_PROTEASE"/>
    <property type="match status" value="1"/>
</dbReference>
<feature type="compositionally biased region" description="Polar residues" evidence="5">
    <location>
        <begin position="168"/>
        <end position="179"/>
    </location>
</feature>
<dbReference type="EMBL" id="JAGMVJ010000007">
    <property type="protein sequence ID" value="KAH7089005.1"/>
    <property type="molecule type" value="Genomic_DNA"/>
</dbReference>
<dbReference type="GO" id="GO:0005634">
    <property type="term" value="C:nucleus"/>
    <property type="evidence" value="ECO:0007669"/>
    <property type="project" value="TreeGrafter"/>
</dbReference>
<feature type="region of interest" description="Disordered" evidence="5">
    <location>
        <begin position="135"/>
        <end position="179"/>
    </location>
</feature>
<dbReference type="Proteomes" id="UP000813461">
    <property type="component" value="Unassembled WGS sequence"/>
</dbReference>
<dbReference type="OrthoDB" id="1939479at2759"/>
<dbReference type="Gene3D" id="3.40.395.10">
    <property type="entry name" value="Adenoviral Proteinase, Chain A"/>
    <property type="match status" value="1"/>
</dbReference>
<proteinExistence type="inferred from homology"/>
<dbReference type="Pfam" id="PF02902">
    <property type="entry name" value="Peptidase_C48"/>
    <property type="match status" value="1"/>
</dbReference>
<organism evidence="7 8">
    <name type="scientific">Paraphoma chrysanthemicola</name>
    <dbReference type="NCBI Taxonomy" id="798071"/>
    <lineage>
        <taxon>Eukaryota</taxon>
        <taxon>Fungi</taxon>
        <taxon>Dikarya</taxon>
        <taxon>Ascomycota</taxon>
        <taxon>Pezizomycotina</taxon>
        <taxon>Dothideomycetes</taxon>
        <taxon>Pleosporomycetidae</taxon>
        <taxon>Pleosporales</taxon>
        <taxon>Pleosporineae</taxon>
        <taxon>Phaeosphaeriaceae</taxon>
        <taxon>Paraphoma</taxon>
    </lineage>
</organism>
<dbReference type="InterPro" id="IPR003653">
    <property type="entry name" value="Peptidase_C48_C"/>
</dbReference>